<organism evidence="2 3">
    <name type="scientific">Mesorhabditis spiculigera</name>
    <dbReference type="NCBI Taxonomy" id="96644"/>
    <lineage>
        <taxon>Eukaryota</taxon>
        <taxon>Metazoa</taxon>
        <taxon>Ecdysozoa</taxon>
        <taxon>Nematoda</taxon>
        <taxon>Chromadorea</taxon>
        <taxon>Rhabditida</taxon>
        <taxon>Rhabditina</taxon>
        <taxon>Rhabditomorpha</taxon>
        <taxon>Rhabditoidea</taxon>
        <taxon>Rhabditidae</taxon>
        <taxon>Mesorhabditinae</taxon>
        <taxon>Mesorhabditis</taxon>
    </lineage>
</organism>
<feature type="transmembrane region" description="Helical" evidence="1">
    <location>
        <begin position="21"/>
        <end position="42"/>
    </location>
</feature>
<keyword evidence="1" id="KW-0472">Membrane</keyword>
<feature type="transmembrane region" description="Helical" evidence="1">
    <location>
        <begin position="82"/>
        <end position="110"/>
    </location>
</feature>
<dbReference type="Proteomes" id="UP001177023">
    <property type="component" value="Unassembled WGS sequence"/>
</dbReference>
<proteinExistence type="predicted"/>
<feature type="non-terminal residue" evidence="2">
    <location>
        <position position="196"/>
    </location>
</feature>
<feature type="transmembrane region" description="Helical" evidence="1">
    <location>
        <begin position="48"/>
        <end position="70"/>
    </location>
</feature>
<protein>
    <submittedName>
        <fullName evidence="2">Uncharacterized protein</fullName>
    </submittedName>
</protein>
<gene>
    <name evidence="2" type="ORF">MSPICULIGERA_LOCUS24514</name>
</gene>
<evidence type="ECO:0000256" key="1">
    <source>
        <dbReference type="SAM" id="Phobius"/>
    </source>
</evidence>
<feature type="transmembrane region" description="Helical" evidence="1">
    <location>
        <begin position="116"/>
        <end position="135"/>
    </location>
</feature>
<dbReference type="AlphaFoldDB" id="A0AA36DHK5"/>
<reference evidence="2" key="1">
    <citation type="submission" date="2023-06" db="EMBL/GenBank/DDBJ databases">
        <authorList>
            <person name="Delattre M."/>
        </authorList>
    </citation>
    <scope>NUCLEOTIDE SEQUENCE</scope>
    <source>
        <strain evidence="2">AF72</strain>
    </source>
</reference>
<accession>A0AA36DHK5</accession>
<evidence type="ECO:0000313" key="2">
    <source>
        <dbReference type="EMBL" id="CAJ0586510.1"/>
    </source>
</evidence>
<evidence type="ECO:0000313" key="3">
    <source>
        <dbReference type="Proteomes" id="UP001177023"/>
    </source>
</evidence>
<keyword evidence="3" id="KW-1185">Reference proteome</keyword>
<keyword evidence="1" id="KW-0812">Transmembrane</keyword>
<dbReference type="EMBL" id="CATQJA010002708">
    <property type="protein sequence ID" value="CAJ0586510.1"/>
    <property type="molecule type" value="Genomic_DNA"/>
</dbReference>
<keyword evidence="1" id="KW-1133">Transmembrane helix</keyword>
<comment type="caution">
    <text evidence="2">The sequence shown here is derived from an EMBL/GenBank/DDBJ whole genome shotgun (WGS) entry which is preliminary data.</text>
</comment>
<sequence length="196" mass="21273">MVAAEPLKPPPKKHKPPLNTVFYLELIFVVLGLVLGSLALLISRPPLFLWLPSVFLLLGAALSLASLVYLNRGYYSNGASNLTLYALISLLLIVLRIICGGLLLLALFSPHSHPPITVPLFGITILHIIFAFYAIGKVTAYRSRLAKKAAAAHGRHGNTGIEEIQVSHLASSYNLLSRSSNTLCTVLDDQEELLVP</sequence>
<name>A0AA36DHK5_9BILA</name>